<protein>
    <recommendedName>
        <fullName evidence="8">Galactose-1-phosphate uridylyltransferase</fullName>
        <ecNumber evidence="8">2.7.7.12</ecNumber>
    </recommendedName>
</protein>
<accession>A0A7V3RF65</accession>
<organism evidence="12">
    <name type="scientific">Mesoaciditoga lauensis</name>
    <dbReference type="NCBI Taxonomy" id="1495039"/>
    <lineage>
        <taxon>Bacteria</taxon>
        <taxon>Thermotogati</taxon>
        <taxon>Thermotogota</taxon>
        <taxon>Thermotogae</taxon>
        <taxon>Mesoaciditogales</taxon>
        <taxon>Mesoaciditogaceae</taxon>
        <taxon>Mesoaciditoga</taxon>
    </lineage>
</organism>
<feature type="domain" description="HIT" evidence="11">
    <location>
        <begin position="196"/>
        <end position="307"/>
    </location>
</feature>
<name>A0A7V3RF65_9BACT</name>
<dbReference type="InterPro" id="IPR005849">
    <property type="entry name" value="GalP_Utransf_N"/>
</dbReference>
<comment type="cofactor">
    <cofactor evidence="1">
        <name>Zn(2+)</name>
        <dbReference type="ChEBI" id="CHEBI:29105"/>
    </cofactor>
</comment>
<dbReference type="Gene3D" id="3.30.428.10">
    <property type="entry name" value="HIT-like"/>
    <property type="match status" value="2"/>
</dbReference>
<evidence type="ECO:0000256" key="3">
    <source>
        <dbReference type="ARBA" id="ARBA00022679"/>
    </source>
</evidence>
<reference evidence="12" key="1">
    <citation type="journal article" date="2020" name="mSystems">
        <title>Genome- and Community-Level Interaction Insights into Carbon Utilization and Element Cycling Functions of Hydrothermarchaeota in Hydrothermal Sediment.</title>
        <authorList>
            <person name="Zhou Z."/>
            <person name="Liu Y."/>
            <person name="Xu W."/>
            <person name="Pan J."/>
            <person name="Luo Z.H."/>
            <person name="Li M."/>
        </authorList>
    </citation>
    <scope>NUCLEOTIDE SEQUENCE [LARGE SCALE GENOMIC DNA]</scope>
    <source>
        <strain evidence="12">SpSt-966</strain>
    </source>
</reference>
<evidence type="ECO:0000259" key="11">
    <source>
        <dbReference type="PROSITE" id="PS51084"/>
    </source>
</evidence>
<gene>
    <name evidence="12" type="primary">galT</name>
    <name evidence="12" type="ORF">ENX73_04835</name>
</gene>
<keyword evidence="5" id="KW-0479">Metal-binding</keyword>
<keyword evidence="3 12" id="KW-0808">Transferase</keyword>
<evidence type="ECO:0000256" key="10">
    <source>
        <dbReference type="PROSITE-ProRule" id="PRU00464"/>
    </source>
</evidence>
<dbReference type="GO" id="GO:0006012">
    <property type="term" value="P:galactose metabolic process"/>
    <property type="evidence" value="ECO:0007669"/>
    <property type="project" value="UniProtKB-UniRule"/>
</dbReference>
<dbReference type="GO" id="GO:0008108">
    <property type="term" value="F:UDP-glucose:hexose-1-phosphate uridylyltransferase activity"/>
    <property type="evidence" value="ECO:0007669"/>
    <property type="project" value="UniProtKB-UniRule"/>
</dbReference>
<dbReference type="PANTHER" id="PTHR42763:SF1">
    <property type="entry name" value="UDP-GLUCOSE--HEXOSE-1-PHOSPHATE URIDYLYLTRANSFERASE"/>
    <property type="match status" value="1"/>
</dbReference>
<keyword evidence="4 12" id="KW-0548">Nucleotidyltransferase</keyword>
<dbReference type="AlphaFoldDB" id="A0A7V3RF65"/>
<dbReference type="Pfam" id="PF02744">
    <property type="entry name" value="GalP_UDP_tr_C"/>
    <property type="match status" value="1"/>
</dbReference>
<evidence type="ECO:0000256" key="2">
    <source>
        <dbReference type="ARBA" id="ARBA00010951"/>
    </source>
</evidence>
<evidence type="ECO:0000256" key="1">
    <source>
        <dbReference type="ARBA" id="ARBA00001947"/>
    </source>
</evidence>
<dbReference type="UniPathway" id="UPA00214"/>
<dbReference type="EMBL" id="DTPE01000194">
    <property type="protein sequence ID" value="HGE75432.1"/>
    <property type="molecule type" value="Genomic_DNA"/>
</dbReference>
<comment type="caution">
    <text evidence="12">The sequence shown here is derived from an EMBL/GenBank/DDBJ whole genome shotgun (WGS) entry which is preliminary data.</text>
</comment>
<evidence type="ECO:0000256" key="6">
    <source>
        <dbReference type="ARBA" id="ARBA00022833"/>
    </source>
</evidence>
<dbReference type="InterPro" id="IPR011146">
    <property type="entry name" value="HIT-like"/>
</dbReference>
<dbReference type="Pfam" id="PF01087">
    <property type="entry name" value="GalP_UDP_transf"/>
    <property type="match status" value="1"/>
</dbReference>
<comment type="similarity">
    <text evidence="2">Belongs to the galactose-1-phosphate uridylyltransferase type 1 family.</text>
</comment>
<evidence type="ECO:0000256" key="7">
    <source>
        <dbReference type="ARBA" id="ARBA00023277"/>
    </source>
</evidence>
<evidence type="ECO:0000256" key="5">
    <source>
        <dbReference type="ARBA" id="ARBA00022723"/>
    </source>
</evidence>
<evidence type="ECO:0000256" key="4">
    <source>
        <dbReference type="ARBA" id="ARBA00022695"/>
    </source>
</evidence>
<evidence type="ECO:0000313" key="12">
    <source>
        <dbReference type="EMBL" id="HGE75432.1"/>
    </source>
</evidence>
<dbReference type="PROSITE" id="PS51084">
    <property type="entry name" value="HIT_2"/>
    <property type="match status" value="1"/>
</dbReference>
<dbReference type="InterPro" id="IPR053177">
    <property type="entry name" value="ADP-glucose_phosphorylase"/>
</dbReference>
<dbReference type="PIRSF" id="PIRSF000808">
    <property type="entry name" value="GalT"/>
    <property type="match status" value="1"/>
</dbReference>
<evidence type="ECO:0000256" key="8">
    <source>
        <dbReference type="NCBIfam" id="TIGR00209"/>
    </source>
</evidence>
<feature type="active site" description="Tele-UMP-histidine intermediate" evidence="9">
    <location>
        <position position="165"/>
    </location>
</feature>
<sequence length="336" mass="38664">MPELRKDIITKSWVIISTERAKRPHDFAKPQVEKKSTFCPFDAGNETTTPPEIMAFRPANTAPNTPGWWIRVVPNKFPALDPKIEPVRLGHGIYDAMTGFGAHEIIIETPDHNATLSTLDYKQVQEIIWAYVERYNGLFKDPNIKYVLVFKNYGADAGASLEHSHSQIIATPMIPSLVLQEMEGSKEYYGFRERCVYCDIIQEEKMENTRVVEENEDFLAFEQYASRSPFETWILPKSHEYNFGDIDETHVKNFAQILKNVLLRMKIALDDPPYNFMIHTGTPRGEGQAYYHWHLEIVPRLTKLAGFEWGSGFYINPTPPEEAAKYLKEVDLSKSK</sequence>
<dbReference type="GO" id="GO:0008270">
    <property type="term" value="F:zinc ion binding"/>
    <property type="evidence" value="ECO:0007669"/>
    <property type="project" value="InterPro"/>
</dbReference>
<dbReference type="InterPro" id="IPR036265">
    <property type="entry name" value="HIT-like_sf"/>
</dbReference>
<dbReference type="PANTHER" id="PTHR42763">
    <property type="entry name" value="ADP-GLUCOSE PHOSPHORYLASE"/>
    <property type="match status" value="1"/>
</dbReference>
<proteinExistence type="inferred from homology"/>
<evidence type="ECO:0000256" key="9">
    <source>
        <dbReference type="PIRSR" id="PIRSR000808-1"/>
    </source>
</evidence>
<comment type="caution">
    <text evidence="10">Lacks conserved residue(s) required for the propagation of feature annotation.</text>
</comment>
<dbReference type="SUPFAM" id="SSF54197">
    <property type="entry name" value="HIT-like"/>
    <property type="match status" value="2"/>
</dbReference>
<dbReference type="NCBIfam" id="TIGR00209">
    <property type="entry name" value="galT_1"/>
    <property type="match status" value="1"/>
</dbReference>
<dbReference type="InterPro" id="IPR005850">
    <property type="entry name" value="GalP_Utransf_C"/>
</dbReference>
<keyword evidence="6" id="KW-0862">Zinc</keyword>
<dbReference type="InterPro" id="IPR001937">
    <property type="entry name" value="GalP_UDPtransf1"/>
</dbReference>
<dbReference type="EC" id="2.7.7.12" evidence="8"/>
<keyword evidence="7" id="KW-0119">Carbohydrate metabolism</keyword>